<protein>
    <submittedName>
        <fullName evidence="10">Sybindin</fullName>
    </submittedName>
</protein>
<evidence type="ECO:0000256" key="3">
    <source>
        <dbReference type="ARBA" id="ARBA00022448"/>
    </source>
</evidence>
<keyword evidence="9" id="KW-1133">Transmembrane helix</keyword>
<dbReference type="SMART" id="SM01399">
    <property type="entry name" value="Sybindin"/>
    <property type="match status" value="1"/>
</dbReference>
<keyword evidence="4" id="KW-0256">Endoplasmic reticulum</keyword>
<dbReference type="Gene3D" id="3.30.450.70">
    <property type="match status" value="1"/>
</dbReference>
<evidence type="ECO:0000256" key="2">
    <source>
        <dbReference type="ARBA" id="ARBA00004555"/>
    </source>
</evidence>
<dbReference type="InterPro" id="IPR011012">
    <property type="entry name" value="Longin-like_dom_sf"/>
</dbReference>
<evidence type="ECO:0000256" key="5">
    <source>
        <dbReference type="ARBA" id="ARBA00022892"/>
    </source>
</evidence>
<proteinExistence type="inferred from homology"/>
<dbReference type="Proteomes" id="UP000244803">
    <property type="component" value="Chromosome 4"/>
</dbReference>
<evidence type="ECO:0000313" key="10">
    <source>
        <dbReference type="EMBL" id="UKJ89791.2"/>
    </source>
</evidence>
<dbReference type="AlphaFoldDB" id="A0A976QT58"/>
<evidence type="ECO:0000313" key="11">
    <source>
        <dbReference type="Proteomes" id="UP000244803"/>
    </source>
</evidence>
<evidence type="ECO:0000256" key="9">
    <source>
        <dbReference type="SAM" id="Phobius"/>
    </source>
</evidence>
<dbReference type="PANTHER" id="PTHR23249">
    <property type="entry name" value="TRAFFICKING PROTEIN PARTICLE COMPLEX SUBUNIT"/>
    <property type="match status" value="1"/>
</dbReference>
<accession>A0A976QT58</accession>
<dbReference type="SUPFAM" id="SSF64356">
    <property type="entry name" value="SNARE-like"/>
    <property type="match status" value="1"/>
</dbReference>
<keyword evidence="9" id="KW-0812">Transmembrane</keyword>
<keyword evidence="3" id="KW-0813">Transport</keyword>
<organism evidence="10 11">
    <name type="scientific">Theileria orientalis</name>
    <dbReference type="NCBI Taxonomy" id="68886"/>
    <lineage>
        <taxon>Eukaryota</taxon>
        <taxon>Sar</taxon>
        <taxon>Alveolata</taxon>
        <taxon>Apicomplexa</taxon>
        <taxon>Aconoidasida</taxon>
        <taxon>Piroplasmida</taxon>
        <taxon>Theileriidae</taxon>
        <taxon>Theileria</taxon>
    </lineage>
</organism>
<dbReference type="InterPro" id="IPR007233">
    <property type="entry name" value="TRAPPC"/>
</dbReference>
<dbReference type="GO" id="GO:0030008">
    <property type="term" value="C:TRAPP complex"/>
    <property type="evidence" value="ECO:0007669"/>
    <property type="project" value="InterPro"/>
</dbReference>
<dbReference type="PANTHER" id="PTHR23249:SF15">
    <property type="entry name" value="TRAFFICKING PROTEIN PARTICLE COMPLEX SUBUNIT 4"/>
    <property type="match status" value="1"/>
</dbReference>
<dbReference type="OrthoDB" id="363524at2759"/>
<keyword evidence="6" id="KW-0333">Golgi apparatus</keyword>
<name>A0A976QT58_THEOR</name>
<evidence type="ECO:0000256" key="6">
    <source>
        <dbReference type="ARBA" id="ARBA00023034"/>
    </source>
</evidence>
<keyword evidence="5" id="KW-0931">ER-Golgi transport</keyword>
<evidence type="ECO:0000256" key="1">
    <source>
        <dbReference type="ARBA" id="ARBA00004240"/>
    </source>
</evidence>
<comment type="similarity">
    <text evidence="7">Belongs to the TRAPP small subunits family. TRAPPC4 subfamily.</text>
</comment>
<sequence length="334" mass="37386">MLSLFIINKHGSLIYYKCLSGNDTLSSNDIIRLASTFHGLSTISVKLCSPKLNDNNPIFPQPKGITNIDSDSYRLQCLETLTGLCIFMVCDFSGPSKAHLNVMLGYIYELYSDYVQKCPFHQDRYIKLTHTFNIPMNWKNFGYACCLSCGFNFFLFQVLFLHLKFGQTSVELAPEKIPTASSACMTCGIINLIIVILSMCYIRGIIKFNPLHYVMRIFNMAGRHGPATGVNRYRRFTDSFNDSVPIPNSPSDQEKMTAANSSFSQVNLSESGLSDKYRSSSQNMTGTSRSVTPPPPPPLSRQGSTTVNRSPVSPQNTEPNTQEKKPPFEMIDLN</sequence>
<feature type="region of interest" description="Disordered" evidence="8">
    <location>
        <begin position="270"/>
        <end position="334"/>
    </location>
</feature>
<keyword evidence="9" id="KW-0472">Membrane</keyword>
<feature type="compositionally biased region" description="Polar residues" evidence="8">
    <location>
        <begin position="301"/>
        <end position="320"/>
    </location>
</feature>
<feature type="transmembrane region" description="Helical" evidence="9">
    <location>
        <begin position="180"/>
        <end position="202"/>
    </location>
</feature>
<evidence type="ECO:0000256" key="7">
    <source>
        <dbReference type="ARBA" id="ARBA00038179"/>
    </source>
</evidence>
<dbReference type="CDD" id="cd14856">
    <property type="entry name" value="TRAPPC4_synbindin"/>
    <property type="match status" value="1"/>
</dbReference>
<reference evidence="10" key="1">
    <citation type="submission" date="2022-07" db="EMBL/GenBank/DDBJ databases">
        <title>Evaluation of T. orientalis genome assembly methods using nanopore sequencing and analysis of variation between genomes.</title>
        <authorList>
            <person name="Yam J."/>
            <person name="Micallef M.L."/>
            <person name="Liu M."/>
            <person name="Djordjevic S.P."/>
            <person name="Bogema D.R."/>
            <person name="Jenkins C."/>
        </authorList>
    </citation>
    <scope>NUCLEOTIDE SEQUENCE</scope>
    <source>
        <strain evidence="10">Fish Creek</strain>
    </source>
</reference>
<dbReference type="EMBL" id="CP056067">
    <property type="protein sequence ID" value="UKJ89791.2"/>
    <property type="molecule type" value="Genomic_DNA"/>
</dbReference>
<dbReference type="GO" id="GO:0005783">
    <property type="term" value="C:endoplasmic reticulum"/>
    <property type="evidence" value="ECO:0007669"/>
    <property type="project" value="UniProtKB-SubCell"/>
</dbReference>
<dbReference type="GO" id="GO:0006888">
    <property type="term" value="P:endoplasmic reticulum to Golgi vesicle-mediated transport"/>
    <property type="evidence" value="ECO:0007669"/>
    <property type="project" value="TreeGrafter"/>
</dbReference>
<evidence type="ECO:0000256" key="8">
    <source>
        <dbReference type="SAM" id="MobiDB-lite"/>
    </source>
</evidence>
<comment type="subcellular location">
    <subcellularLocation>
        <location evidence="1">Endoplasmic reticulum</location>
    </subcellularLocation>
    <subcellularLocation>
        <location evidence="2">Golgi apparatus</location>
    </subcellularLocation>
</comment>
<feature type="compositionally biased region" description="Polar residues" evidence="8">
    <location>
        <begin position="279"/>
        <end position="291"/>
    </location>
</feature>
<gene>
    <name evidence="10" type="ORF">MACJ_003045</name>
</gene>
<evidence type="ECO:0000256" key="4">
    <source>
        <dbReference type="ARBA" id="ARBA00022824"/>
    </source>
</evidence>
<dbReference type="GO" id="GO:0005794">
    <property type="term" value="C:Golgi apparatus"/>
    <property type="evidence" value="ECO:0007669"/>
    <property type="project" value="UniProtKB-SubCell"/>
</dbReference>
<dbReference type="Pfam" id="PF04099">
    <property type="entry name" value="Sybindin"/>
    <property type="match status" value="1"/>
</dbReference>
<feature type="transmembrane region" description="Helical" evidence="9">
    <location>
        <begin position="141"/>
        <end position="160"/>
    </location>
</feature>